<feature type="region of interest" description="Disordered" evidence="1">
    <location>
        <begin position="275"/>
        <end position="297"/>
    </location>
</feature>
<protein>
    <recommendedName>
        <fullName evidence="4">Transmembrane protein</fullName>
    </recommendedName>
</protein>
<dbReference type="AlphaFoldDB" id="A0A0G4FXA4"/>
<evidence type="ECO:0000256" key="1">
    <source>
        <dbReference type="SAM" id="MobiDB-lite"/>
    </source>
</evidence>
<gene>
    <name evidence="3" type="ORF">Cvel_19242</name>
</gene>
<evidence type="ECO:0008006" key="4">
    <source>
        <dbReference type="Google" id="ProtNLM"/>
    </source>
</evidence>
<sequence>MSGAARHSGNILPPQRHSKTNSKSTSSGVSPSSAAECVGSLLAFAATKAFVCVVICLLLLLAGKRLWGSARPFAESVESASSSAQNPHLEFPPVRILHLVDASEADVSSWKSKLDPSFNVHLWTLEDVKKVIQEDYAFLDALALFDMKDLKAESLVTKLILLDKMGGFVVDRGLAPSPSASASVLQSRLLTLAGSGDAVFVRHRGLYLFDSFFVYAPQHQPLVSYLLRTPWTSSWPRSLLPASRYTRPGNAFTLTERISEFATYRRKVPLTAGTGGAVSAAANEKEKQKSASEEERGIRAVSPSTLQAVGIAGGPISVGIFDDSITWILDKPATCLAVSIVCLLTVMLAALFLVFLTESRRPGPRESVWRWLRSKLRALGGQGKKDSLQQYRNNGVSGGSLFNRSSRTRAGTGAAISRERERLRNTPRGILTSCARGGGDYRRGGACSMGSSVGTFGGDFYSPPFPGGEGSHFDRQGKGKGRRGLGRMESFCLHRNKTGGGGGMHHGAGSSLLSPQYSQWRWGQWGLPGSNQSTKSGSSSCSSSFGKSKIPNWMLLAPVPDLSASVCRQTQARGCRGRECLMGSEGLGADMQIDVDHENGLTGSEENGEVWKKKGGMNVLFQGEGRESDDQVTIQTTLSPAGSLSPSSSSSSNEDRSLMTSLSAGSGGGGSSSAPSSSFSSFCSSSSPAGSDGETEEEEEEEEEETLELLGAVGGKGTSRQNQQPRLMSEGAPLIV</sequence>
<accession>A0A0G4FXA4</accession>
<feature type="transmembrane region" description="Helical" evidence="2">
    <location>
        <begin position="335"/>
        <end position="356"/>
    </location>
</feature>
<feature type="compositionally biased region" description="Low complexity" evidence="1">
    <location>
        <begin position="21"/>
        <end position="30"/>
    </location>
</feature>
<dbReference type="VEuPathDB" id="CryptoDB:Cvel_19242"/>
<keyword evidence="2" id="KW-0812">Transmembrane</keyword>
<dbReference type="EMBL" id="CDMZ01000712">
    <property type="protein sequence ID" value="CEM20028.1"/>
    <property type="molecule type" value="Genomic_DNA"/>
</dbReference>
<proteinExistence type="predicted"/>
<name>A0A0G4FXA4_9ALVE</name>
<evidence type="ECO:0000256" key="2">
    <source>
        <dbReference type="SAM" id="Phobius"/>
    </source>
</evidence>
<evidence type="ECO:0000313" key="3">
    <source>
        <dbReference type="EMBL" id="CEM20028.1"/>
    </source>
</evidence>
<organism evidence="3">
    <name type="scientific">Chromera velia CCMP2878</name>
    <dbReference type="NCBI Taxonomy" id="1169474"/>
    <lineage>
        <taxon>Eukaryota</taxon>
        <taxon>Sar</taxon>
        <taxon>Alveolata</taxon>
        <taxon>Colpodellida</taxon>
        <taxon>Chromeraceae</taxon>
        <taxon>Chromera</taxon>
    </lineage>
</organism>
<feature type="compositionally biased region" description="Low complexity" evidence="1">
    <location>
        <begin position="672"/>
        <end position="691"/>
    </location>
</feature>
<feature type="transmembrane region" description="Helical" evidence="2">
    <location>
        <begin position="41"/>
        <end position="62"/>
    </location>
</feature>
<feature type="region of interest" description="Disordered" evidence="1">
    <location>
        <begin position="624"/>
        <end position="736"/>
    </location>
</feature>
<feature type="compositionally biased region" description="Acidic residues" evidence="1">
    <location>
        <begin position="693"/>
        <end position="707"/>
    </location>
</feature>
<keyword evidence="2" id="KW-1133">Transmembrane helix</keyword>
<keyword evidence="2" id="KW-0472">Membrane</keyword>
<feature type="compositionally biased region" description="Basic and acidic residues" evidence="1">
    <location>
        <begin position="283"/>
        <end position="297"/>
    </location>
</feature>
<feature type="region of interest" description="Disordered" evidence="1">
    <location>
        <begin position="1"/>
        <end position="30"/>
    </location>
</feature>
<reference evidence="3" key="1">
    <citation type="submission" date="2014-11" db="EMBL/GenBank/DDBJ databases">
        <authorList>
            <person name="Otto D Thomas"/>
            <person name="Naeem Raeece"/>
        </authorList>
    </citation>
    <scope>NUCLEOTIDE SEQUENCE</scope>
</reference>
<feature type="compositionally biased region" description="Low complexity" evidence="1">
    <location>
        <begin position="638"/>
        <end position="652"/>
    </location>
</feature>